<dbReference type="InterPro" id="IPR037883">
    <property type="entry name" value="Knr4/Smi1-like_sf"/>
</dbReference>
<evidence type="ECO:0000313" key="2">
    <source>
        <dbReference type="EMBL" id="SDF84963.1"/>
    </source>
</evidence>
<dbReference type="STRING" id="454006.SAMN05421825_2278"/>
<proteinExistence type="predicted"/>
<reference evidence="3" key="1">
    <citation type="submission" date="2016-10" db="EMBL/GenBank/DDBJ databases">
        <authorList>
            <person name="Varghese N."/>
            <person name="Submissions S."/>
        </authorList>
    </citation>
    <scope>NUCLEOTIDE SEQUENCE [LARGE SCALE GENOMIC DNA]</scope>
    <source>
        <strain evidence="3">DSM 19684</strain>
    </source>
</reference>
<dbReference type="RefSeq" id="WP_089873538.1">
    <property type="nucleotide sequence ID" value="NZ_FNBH01000002.1"/>
</dbReference>
<dbReference type="EMBL" id="FNBH01000002">
    <property type="protein sequence ID" value="SDF84963.1"/>
    <property type="molecule type" value="Genomic_DNA"/>
</dbReference>
<dbReference type="OrthoDB" id="1258292at2"/>
<feature type="transmembrane region" description="Helical" evidence="1">
    <location>
        <begin position="168"/>
        <end position="190"/>
    </location>
</feature>
<dbReference type="Proteomes" id="UP000199203">
    <property type="component" value="Unassembled WGS sequence"/>
</dbReference>
<name>A0A1G7PFF4_9FLAO</name>
<keyword evidence="1" id="KW-0812">Transmembrane</keyword>
<evidence type="ECO:0000313" key="3">
    <source>
        <dbReference type="Proteomes" id="UP000199203"/>
    </source>
</evidence>
<sequence length="200" mass="24098">MEKYNFRFVNDSENPNKGLTDTEIDFLQEKLNLKFPPMYIFYLQNAGQNSNVFRIETDTNQLIKIQKELRLELDKLKVLQNENILCIKKYEVYEEYFSSNFETYYFFNLSENKRNPTLYIFEEVCINDGWKAFEKRITKVKEKNFSMFINNRTDEKYGISIKQHFKNIPFYIISVPISIILIIVSVFQILKEKILSKRKN</sequence>
<dbReference type="Gene3D" id="3.40.1580.10">
    <property type="entry name" value="SMI1/KNR4-like"/>
    <property type="match status" value="1"/>
</dbReference>
<gene>
    <name evidence="2" type="ORF">SAMN05421825_2278</name>
</gene>
<evidence type="ECO:0008006" key="4">
    <source>
        <dbReference type="Google" id="ProtNLM"/>
    </source>
</evidence>
<dbReference type="AlphaFoldDB" id="A0A1G7PFF4"/>
<dbReference type="SUPFAM" id="SSF160631">
    <property type="entry name" value="SMI1/KNR4-like"/>
    <property type="match status" value="1"/>
</dbReference>
<keyword evidence="1" id="KW-0472">Membrane</keyword>
<keyword evidence="1" id="KW-1133">Transmembrane helix</keyword>
<keyword evidence="3" id="KW-1185">Reference proteome</keyword>
<accession>A0A1G7PFF4</accession>
<organism evidence="2 3">
    <name type="scientific">Epilithonimonas hungarica</name>
    <dbReference type="NCBI Taxonomy" id="454006"/>
    <lineage>
        <taxon>Bacteria</taxon>
        <taxon>Pseudomonadati</taxon>
        <taxon>Bacteroidota</taxon>
        <taxon>Flavobacteriia</taxon>
        <taxon>Flavobacteriales</taxon>
        <taxon>Weeksellaceae</taxon>
        <taxon>Chryseobacterium group</taxon>
        <taxon>Epilithonimonas</taxon>
    </lineage>
</organism>
<evidence type="ECO:0000256" key="1">
    <source>
        <dbReference type="SAM" id="Phobius"/>
    </source>
</evidence>
<protein>
    <recommendedName>
        <fullName evidence="4">Knr4/Smi1-like domain-containing protein</fullName>
    </recommendedName>
</protein>